<reference evidence="2 3" key="1">
    <citation type="submission" date="2015-11" db="EMBL/GenBank/DDBJ databases">
        <title>Genomic analysis of 38 Legionella species identifies large and diverse effector repertoires.</title>
        <authorList>
            <person name="Burstein D."/>
            <person name="Amaro F."/>
            <person name="Zusman T."/>
            <person name="Lifshitz Z."/>
            <person name="Cohen O."/>
            <person name="Gilbert J.A."/>
            <person name="Pupko T."/>
            <person name="Shuman H.A."/>
            <person name="Segal G."/>
        </authorList>
    </citation>
    <scope>NUCLEOTIDE SEQUENCE [LARGE SCALE GENOMIC DNA]</scope>
    <source>
        <strain evidence="2 3">Oak Ridge-10</strain>
    </source>
</reference>
<dbReference type="PATRIC" id="fig|29423.5.peg.487"/>
<feature type="region of interest" description="Disordered" evidence="1">
    <location>
        <begin position="208"/>
        <end position="231"/>
    </location>
</feature>
<feature type="region of interest" description="Disordered" evidence="1">
    <location>
        <begin position="254"/>
        <end position="284"/>
    </location>
</feature>
<dbReference type="EMBL" id="LNYP01000006">
    <property type="protein sequence ID" value="KTD43922.1"/>
    <property type="molecule type" value="Genomic_DNA"/>
</dbReference>
<protein>
    <submittedName>
        <fullName evidence="2">Uncharacterized protein</fullName>
    </submittedName>
</protein>
<evidence type="ECO:0000313" key="2">
    <source>
        <dbReference type="EMBL" id="KTD43922.1"/>
    </source>
</evidence>
<gene>
    <name evidence="2" type="ORF">Loak_0472</name>
</gene>
<dbReference type="Proteomes" id="UP000054858">
    <property type="component" value="Unassembled WGS sequence"/>
</dbReference>
<comment type="caution">
    <text evidence="2">The sequence shown here is derived from an EMBL/GenBank/DDBJ whole genome shotgun (WGS) entry which is preliminary data.</text>
</comment>
<name>A0A0W0XHF9_9GAMM</name>
<proteinExistence type="predicted"/>
<evidence type="ECO:0000256" key="1">
    <source>
        <dbReference type="SAM" id="MobiDB-lite"/>
    </source>
</evidence>
<dbReference type="AlphaFoldDB" id="A0A0W0XHF9"/>
<organism evidence="2 3">
    <name type="scientific">Legionella oakridgensis</name>
    <dbReference type="NCBI Taxonomy" id="29423"/>
    <lineage>
        <taxon>Bacteria</taxon>
        <taxon>Pseudomonadati</taxon>
        <taxon>Pseudomonadota</taxon>
        <taxon>Gammaproteobacteria</taxon>
        <taxon>Legionellales</taxon>
        <taxon>Legionellaceae</taxon>
        <taxon>Legionella</taxon>
    </lineage>
</organism>
<sequence>MLVVYISHHESAMRMALALRELQRNNDPYVSFYRDEHDVYHLKAASVAVDFNQIFFDEKSLLAFINNYQKDIGAMKCALVADANLGDPGGSDVTEALISLARHFQAVGLFTAEASCQEKASVWLQEQGFGTFDVDFNTKKAIHAVKEQALILSKNVLSEDVSLEPKPIGLTAATAPLSVTRSVSSSVSAAAEDDFTIVVRAKHNPLESFAVPPTQPHETNRPVIEQQSEVRPPTCKKRFMDCVTAFFHPRRQVSPESVVKKGEAGDEIPTIDETPGPTGYTPHK</sequence>
<accession>A0A0W0XHF9</accession>
<evidence type="ECO:0000313" key="3">
    <source>
        <dbReference type="Proteomes" id="UP000054858"/>
    </source>
</evidence>